<dbReference type="InterPro" id="IPR028000">
    <property type="entry name" value="Pma1"/>
</dbReference>
<feature type="signal peptide" evidence="3">
    <location>
        <begin position="1"/>
        <end position="23"/>
    </location>
</feature>
<accession>A0A1J7IDA1</accession>
<keyword evidence="5" id="KW-1185">Reference proteome</keyword>
<feature type="chain" id="PRO_5013312484" description="Mid2 domain-containing protein" evidence="3">
    <location>
        <begin position="24"/>
        <end position="364"/>
    </location>
</feature>
<dbReference type="EMBL" id="KV875102">
    <property type="protein sequence ID" value="OIW25389.1"/>
    <property type="molecule type" value="Genomic_DNA"/>
</dbReference>
<organism evidence="4 5">
    <name type="scientific">Coniochaeta ligniaria NRRL 30616</name>
    <dbReference type="NCBI Taxonomy" id="1408157"/>
    <lineage>
        <taxon>Eukaryota</taxon>
        <taxon>Fungi</taxon>
        <taxon>Dikarya</taxon>
        <taxon>Ascomycota</taxon>
        <taxon>Pezizomycotina</taxon>
        <taxon>Sordariomycetes</taxon>
        <taxon>Sordariomycetidae</taxon>
        <taxon>Coniochaetales</taxon>
        <taxon>Coniochaetaceae</taxon>
        <taxon>Coniochaeta</taxon>
    </lineage>
</organism>
<keyword evidence="3" id="KW-0732">Signal</keyword>
<evidence type="ECO:0000313" key="4">
    <source>
        <dbReference type="EMBL" id="OIW25389.1"/>
    </source>
</evidence>
<evidence type="ECO:0000256" key="1">
    <source>
        <dbReference type="SAM" id="MobiDB-lite"/>
    </source>
</evidence>
<evidence type="ECO:0000313" key="5">
    <source>
        <dbReference type="Proteomes" id="UP000182658"/>
    </source>
</evidence>
<name>A0A1J7IDA1_9PEZI</name>
<feature type="compositionally biased region" description="Basic and acidic residues" evidence="1">
    <location>
        <begin position="352"/>
        <end position="364"/>
    </location>
</feature>
<evidence type="ECO:0000256" key="3">
    <source>
        <dbReference type="SAM" id="SignalP"/>
    </source>
</evidence>
<keyword evidence="2" id="KW-0812">Transmembrane</keyword>
<dbReference type="Proteomes" id="UP000182658">
    <property type="component" value="Unassembled WGS sequence"/>
</dbReference>
<feature type="region of interest" description="Disordered" evidence="1">
    <location>
        <begin position="324"/>
        <end position="364"/>
    </location>
</feature>
<feature type="transmembrane region" description="Helical" evidence="2">
    <location>
        <begin position="248"/>
        <end position="272"/>
    </location>
</feature>
<keyword evidence="2" id="KW-0472">Membrane</keyword>
<protein>
    <recommendedName>
        <fullName evidence="6">Mid2 domain-containing protein</fullName>
    </recommendedName>
</protein>
<keyword evidence="2" id="KW-1133">Transmembrane helix</keyword>
<dbReference type="OrthoDB" id="4084551at2759"/>
<reference evidence="4 5" key="1">
    <citation type="submission" date="2016-10" db="EMBL/GenBank/DDBJ databases">
        <title>Draft genome sequence of Coniochaeta ligniaria NRRL30616, a lignocellulolytic fungus for bioabatement of inhibitors in plant biomass hydrolysates.</title>
        <authorList>
            <consortium name="DOE Joint Genome Institute"/>
            <person name="Jimenez D.J."/>
            <person name="Hector R.E."/>
            <person name="Riley R."/>
            <person name="Sun H."/>
            <person name="Grigoriev I.V."/>
            <person name="Van Elsas J.D."/>
            <person name="Nichols N.N."/>
        </authorList>
    </citation>
    <scope>NUCLEOTIDE SEQUENCE [LARGE SCALE GENOMIC DNA]</scope>
    <source>
        <strain evidence="4 5">NRRL 30616</strain>
    </source>
</reference>
<dbReference type="AlphaFoldDB" id="A0A1J7IDA1"/>
<proteinExistence type="predicted"/>
<gene>
    <name evidence="4" type="ORF">CONLIGDRAFT_718233</name>
</gene>
<dbReference type="Pfam" id="PF14610">
    <property type="entry name" value="Psg1"/>
    <property type="match status" value="1"/>
</dbReference>
<sequence>MARSSRFGQLLAASLLLAGAVSALPTEVHMVEQREVAHAAPSPWVTVDASGKATTITPTATSINGAATTLSPPPDALTKTGTYTLAPTSAAVTTSTGLSPVATAASNNGDGAFLACTTYQGADAPFCQPRSGSQLNPGKTYYVTWSDTYFSNTSTSVQIQGTYHDGSGEGFTSPRMLASRGFFIWTIDSDFLSSRDNTPSSVNVTLTLAYFQDLYGNDVEEVPGPTVIVTSTGFEDDKGSSNDHKPNVVAIAVPIIIIIVFLALAGLCIWTWRRHGTVPVLGALKRRSVGGGGQGYGIRQSRSQRVGAVDPAAVVVGSDKKAGVGVELTDRDSWSPSTSPSGPGGQGAGRNVFREEMQRQERER</sequence>
<feature type="compositionally biased region" description="Basic and acidic residues" evidence="1">
    <location>
        <begin position="324"/>
        <end position="333"/>
    </location>
</feature>
<dbReference type="InParanoid" id="A0A1J7IDA1"/>
<evidence type="ECO:0008006" key="6">
    <source>
        <dbReference type="Google" id="ProtNLM"/>
    </source>
</evidence>
<evidence type="ECO:0000256" key="2">
    <source>
        <dbReference type="SAM" id="Phobius"/>
    </source>
</evidence>